<dbReference type="Gene3D" id="3.40.50.300">
    <property type="entry name" value="P-loop containing nucleotide triphosphate hydrolases"/>
    <property type="match status" value="2"/>
</dbReference>
<comment type="caution">
    <text evidence="15">The sequence shown here is derived from an EMBL/GenBank/DDBJ whole genome shotgun (WGS) entry which is preliminary data.</text>
</comment>
<protein>
    <recommendedName>
        <fullName evidence="9">DNA 3'-5' helicase</fullName>
        <ecNumber evidence="9">5.6.2.4</ecNumber>
    </recommendedName>
    <alternativeName>
        <fullName evidence="10">DNA 3'-5' helicase II</fullName>
    </alternativeName>
</protein>
<dbReference type="Pfam" id="PF13361">
    <property type="entry name" value="UvrD_C"/>
    <property type="match status" value="1"/>
</dbReference>
<dbReference type="InterPro" id="IPR013986">
    <property type="entry name" value="DExx_box_DNA_helicase_dom_sf"/>
</dbReference>
<feature type="domain" description="UvrD-like helicase C-terminal" evidence="14">
    <location>
        <begin position="291"/>
        <end position="561"/>
    </location>
</feature>
<evidence type="ECO:0000256" key="9">
    <source>
        <dbReference type="ARBA" id="ARBA00034808"/>
    </source>
</evidence>
<feature type="domain" description="UvrD-like helicase ATP-binding" evidence="13">
    <location>
        <begin position="2"/>
        <end position="290"/>
    </location>
</feature>
<dbReference type="Gene3D" id="1.10.486.10">
    <property type="entry name" value="PCRA, domain 4"/>
    <property type="match status" value="1"/>
</dbReference>
<dbReference type="Pfam" id="PF00580">
    <property type="entry name" value="UvrD-helicase"/>
    <property type="match status" value="1"/>
</dbReference>
<dbReference type="InterPro" id="IPR014016">
    <property type="entry name" value="UvrD-like_ATP-bd"/>
</dbReference>
<dbReference type="Proteomes" id="UP001595617">
    <property type="component" value="Unassembled WGS sequence"/>
</dbReference>
<evidence type="ECO:0000259" key="13">
    <source>
        <dbReference type="PROSITE" id="PS51198"/>
    </source>
</evidence>
<reference evidence="16" key="1">
    <citation type="journal article" date="2019" name="Int. J. Syst. Evol. Microbiol.">
        <title>The Global Catalogue of Microorganisms (GCM) 10K type strain sequencing project: providing services to taxonomists for standard genome sequencing and annotation.</title>
        <authorList>
            <consortium name="The Broad Institute Genomics Platform"/>
            <consortium name="The Broad Institute Genome Sequencing Center for Infectious Disease"/>
            <person name="Wu L."/>
            <person name="Ma J."/>
        </authorList>
    </citation>
    <scope>NUCLEOTIDE SEQUENCE [LARGE SCALE GENOMIC DNA]</scope>
    <source>
        <strain evidence="16">IBRC 10765</strain>
    </source>
</reference>
<feature type="binding site" evidence="12">
    <location>
        <begin position="23"/>
        <end position="30"/>
    </location>
    <ligand>
        <name>ATP</name>
        <dbReference type="ChEBI" id="CHEBI:30616"/>
    </ligand>
</feature>
<keyword evidence="16" id="KW-1185">Reference proteome</keyword>
<dbReference type="PROSITE" id="PS51217">
    <property type="entry name" value="UVRD_HELICASE_CTER"/>
    <property type="match status" value="1"/>
</dbReference>
<evidence type="ECO:0000256" key="3">
    <source>
        <dbReference type="ARBA" id="ARBA00022801"/>
    </source>
</evidence>
<dbReference type="EC" id="5.6.2.4" evidence="9"/>
<keyword evidence="3 12" id="KW-0378">Hydrolase</keyword>
<name>A0ABV7ZVC6_9GAMM</name>
<dbReference type="PANTHER" id="PTHR11070">
    <property type="entry name" value="UVRD / RECB / PCRA DNA HELICASE FAMILY MEMBER"/>
    <property type="match status" value="1"/>
</dbReference>
<evidence type="ECO:0000256" key="4">
    <source>
        <dbReference type="ARBA" id="ARBA00022806"/>
    </source>
</evidence>
<dbReference type="SUPFAM" id="SSF52540">
    <property type="entry name" value="P-loop containing nucleoside triphosphate hydrolases"/>
    <property type="match status" value="1"/>
</dbReference>
<evidence type="ECO:0000256" key="5">
    <source>
        <dbReference type="ARBA" id="ARBA00022840"/>
    </source>
</evidence>
<keyword evidence="2 12" id="KW-0547">Nucleotide-binding</keyword>
<accession>A0ABV7ZVC6</accession>
<keyword evidence="7" id="KW-0413">Isomerase</keyword>
<proteinExistence type="inferred from homology"/>
<dbReference type="EMBL" id="JBHRYR010000002">
    <property type="protein sequence ID" value="MFC3852081.1"/>
    <property type="molecule type" value="Genomic_DNA"/>
</dbReference>
<keyword evidence="4 12" id="KW-0347">Helicase</keyword>
<evidence type="ECO:0000256" key="12">
    <source>
        <dbReference type="PROSITE-ProRule" id="PRU00560"/>
    </source>
</evidence>
<evidence type="ECO:0000259" key="14">
    <source>
        <dbReference type="PROSITE" id="PS51217"/>
    </source>
</evidence>
<dbReference type="GO" id="GO:0016787">
    <property type="term" value="F:hydrolase activity"/>
    <property type="evidence" value="ECO:0007669"/>
    <property type="project" value="UniProtKB-KW"/>
</dbReference>
<sequence length="737" mass="83616">MTRYTDEQQQVIATRQRHQRVVAVAGSGKTSTLLGQTAALLADGVAPRRLLVLMYNRSTQQDFLSRLRAVHHGPMPDVRTFHSLGFSIYRTLIQRGLLPPIQGDILGSGELEPRIWRWLQELASTGEQAQDILNNKRKWVEPALTFFERVKAGLEPPALVFKQLGLPGNAQLLVKTFERFEKWRKEAQRITFSDMLYDPVNLFSQRADLAVQFANHLDHIIVDEYQDINANQQFLLEILAGERATVTVVGDPDQTIYEFRGSDPSFMLHHFPTYFPDSAVHTLSLTFRYGPQVALAANHLIQHNLGRQPILTCAHSGTPDTALHLHRTDDDTTLIMTWLQQSTHAATDIAVLFRLWAQAARMELQLLTQNIPFQLETERGVLQRSELQPLLLLLSIASGRFAQQNKAERAQGWLTLLTQPYPKIQRDILKQMAQRLASSKHELYKHFMAQLPPKCSHWQQEQLALRGSVIQLAERPGTSAKQLISAWLNNTDYLNALVGNAFSAQQGDEQKETVQAFLHFLQQHDRTAAETDHWLQQLLAQRQTAQPKTGITLTSIHKAKGREWPVVFIPGLNRHFYPYRPEGDLRLPVDEESERRLLYVALTRGQREVHLCTPAAVDERSPFVAEMEIPLAQTLGQALRDPAQQTQNTLTLNIPLTKLAQQYVALTAPNVELRSIAEKSATASTAPDGQQRVQHNHFGMGWLLRSEAKQLHIRFDDGKTRVFERDLVLPLLTFVTG</sequence>
<evidence type="ECO:0000256" key="11">
    <source>
        <dbReference type="ARBA" id="ARBA00048988"/>
    </source>
</evidence>
<evidence type="ECO:0000256" key="8">
    <source>
        <dbReference type="ARBA" id="ARBA00034617"/>
    </source>
</evidence>
<dbReference type="PANTHER" id="PTHR11070:SF2">
    <property type="entry name" value="ATP-DEPENDENT DNA HELICASE SRS2"/>
    <property type="match status" value="1"/>
</dbReference>
<dbReference type="InterPro" id="IPR000212">
    <property type="entry name" value="DNA_helicase_UvrD/REP"/>
</dbReference>
<dbReference type="InterPro" id="IPR014017">
    <property type="entry name" value="DNA_helicase_UvrD-like_C"/>
</dbReference>
<dbReference type="RefSeq" id="WP_380693809.1">
    <property type="nucleotide sequence ID" value="NZ_JBHRYR010000002.1"/>
</dbReference>
<evidence type="ECO:0000256" key="2">
    <source>
        <dbReference type="ARBA" id="ARBA00022741"/>
    </source>
</evidence>
<comment type="catalytic activity">
    <reaction evidence="8">
        <text>Couples ATP hydrolysis with the unwinding of duplex DNA by translocating in the 3'-5' direction.</text>
        <dbReference type="EC" id="5.6.2.4"/>
    </reaction>
</comment>
<dbReference type="CDD" id="cd17932">
    <property type="entry name" value="DEXQc_UvrD"/>
    <property type="match status" value="1"/>
</dbReference>
<comment type="catalytic activity">
    <reaction evidence="11">
        <text>ATP + H2O = ADP + phosphate + H(+)</text>
        <dbReference type="Rhea" id="RHEA:13065"/>
        <dbReference type="ChEBI" id="CHEBI:15377"/>
        <dbReference type="ChEBI" id="CHEBI:15378"/>
        <dbReference type="ChEBI" id="CHEBI:30616"/>
        <dbReference type="ChEBI" id="CHEBI:43474"/>
        <dbReference type="ChEBI" id="CHEBI:456216"/>
        <dbReference type="EC" id="5.6.2.4"/>
    </reaction>
</comment>
<evidence type="ECO:0000313" key="16">
    <source>
        <dbReference type="Proteomes" id="UP001595617"/>
    </source>
</evidence>
<evidence type="ECO:0000256" key="1">
    <source>
        <dbReference type="ARBA" id="ARBA00009922"/>
    </source>
</evidence>
<dbReference type="GO" id="GO:0004386">
    <property type="term" value="F:helicase activity"/>
    <property type="evidence" value="ECO:0007669"/>
    <property type="project" value="UniProtKB-KW"/>
</dbReference>
<dbReference type="InterPro" id="IPR027417">
    <property type="entry name" value="P-loop_NTPase"/>
</dbReference>
<evidence type="ECO:0000256" key="7">
    <source>
        <dbReference type="ARBA" id="ARBA00023235"/>
    </source>
</evidence>
<comment type="similarity">
    <text evidence="1">Belongs to the helicase family. UvrD subfamily.</text>
</comment>
<dbReference type="PROSITE" id="PS51198">
    <property type="entry name" value="UVRD_HELICASE_ATP_BIND"/>
    <property type="match status" value="1"/>
</dbReference>
<evidence type="ECO:0000256" key="6">
    <source>
        <dbReference type="ARBA" id="ARBA00023125"/>
    </source>
</evidence>
<dbReference type="Gene3D" id="1.10.10.160">
    <property type="match status" value="1"/>
</dbReference>
<evidence type="ECO:0000256" key="10">
    <source>
        <dbReference type="ARBA" id="ARBA00034923"/>
    </source>
</evidence>
<keyword evidence="5 12" id="KW-0067">ATP-binding</keyword>
<organism evidence="15 16">
    <name type="scientific">Saccharospirillum mangrovi</name>
    <dbReference type="NCBI Taxonomy" id="2161747"/>
    <lineage>
        <taxon>Bacteria</taxon>
        <taxon>Pseudomonadati</taxon>
        <taxon>Pseudomonadota</taxon>
        <taxon>Gammaproteobacteria</taxon>
        <taxon>Oceanospirillales</taxon>
        <taxon>Saccharospirillaceae</taxon>
        <taxon>Saccharospirillum</taxon>
    </lineage>
</organism>
<keyword evidence="6" id="KW-0238">DNA-binding</keyword>
<gene>
    <name evidence="15" type="ORF">ACFOOG_04455</name>
</gene>
<evidence type="ECO:0000313" key="15">
    <source>
        <dbReference type="EMBL" id="MFC3852081.1"/>
    </source>
</evidence>